<feature type="transmembrane region" description="Helical" evidence="1">
    <location>
        <begin position="289"/>
        <end position="309"/>
    </location>
</feature>
<keyword evidence="1" id="KW-0472">Membrane</keyword>
<feature type="transmembrane region" description="Helical" evidence="1">
    <location>
        <begin position="104"/>
        <end position="126"/>
    </location>
</feature>
<gene>
    <name evidence="2" type="ORF">I7412_25555</name>
</gene>
<dbReference type="AlphaFoldDB" id="A0A937USP7"/>
<dbReference type="Pfam" id="PF01944">
    <property type="entry name" value="SpoIIM"/>
    <property type="match status" value="1"/>
</dbReference>
<dbReference type="InterPro" id="IPR002798">
    <property type="entry name" value="SpoIIM-like"/>
</dbReference>
<name>A0A937USP7_9ACTN</name>
<feature type="transmembrane region" description="Helical" evidence="1">
    <location>
        <begin position="260"/>
        <end position="282"/>
    </location>
</feature>
<organism evidence="2 3">
    <name type="scientific">Frankia nepalensis</name>
    <dbReference type="NCBI Taxonomy" id="1836974"/>
    <lineage>
        <taxon>Bacteria</taxon>
        <taxon>Bacillati</taxon>
        <taxon>Actinomycetota</taxon>
        <taxon>Actinomycetes</taxon>
        <taxon>Frankiales</taxon>
        <taxon>Frankiaceae</taxon>
        <taxon>Frankia</taxon>
    </lineage>
</organism>
<evidence type="ECO:0000313" key="2">
    <source>
        <dbReference type="EMBL" id="MBL7630465.1"/>
    </source>
</evidence>
<feature type="transmembrane region" description="Helical" evidence="1">
    <location>
        <begin position="213"/>
        <end position="240"/>
    </location>
</feature>
<evidence type="ECO:0000313" key="3">
    <source>
        <dbReference type="Proteomes" id="UP000604475"/>
    </source>
</evidence>
<feature type="transmembrane region" description="Helical" evidence="1">
    <location>
        <begin position="169"/>
        <end position="192"/>
    </location>
</feature>
<protein>
    <submittedName>
        <fullName evidence="2">Stage II sporulation protein M</fullName>
    </submittedName>
</protein>
<dbReference type="RefSeq" id="WP_203003713.1">
    <property type="nucleotide sequence ID" value="NZ_JADWYU010000101.1"/>
</dbReference>
<comment type="caution">
    <text evidence="2">The sequence shown here is derived from an EMBL/GenBank/DDBJ whole genome shotgun (WGS) entry which is preliminary data.</text>
</comment>
<dbReference type="Proteomes" id="UP000604475">
    <property type="component" value="Unassembled WGS sequence"/>
</dbReference>
<proteinExistence type="predicted"/>
<dbReference type="PANTHER" id="PTHR35337">
    <property type="entry name" value="SLR1478 PROTEIN"/>
    <property type="match status" value="1"/>
</dbReference>
<sequence>MDLDAYVAIHRPEWYRLRHLVDKADRPRRMPKEELDELVELYQRVATHLSVIKGRTRDQAMVDDLSSLVIRARAAVTGGADPGWRAVGRYFAVTFPAAVYARRWWCLATTAGCLLLALGCALWVTYDATARANLVPADEVVQLCQHDFASYYSENPAGSFASQVWTNNAWVAAQAIGYGALFGVFTLLVLALNSFNLGVVGGYMSGCGESGQFFSLILPHGLLELTVVFVAGAVGLKLGWSLIDPGGRRRVESLAAEGRAAVAIVPGLAVALAVSGVIEAYVTPSGLPTAIRIGIGALALALFVGYVWLYGSRAASHGEKGDIESSLGADLAPVAV</sequence>
<reference evidence="2" key="1">
    <citation type="submission" date="2020-12" db="EMBL/GenBank/DDBJ databases">
        <title>Genomic characterization of non-nitrogen-fixing Frankia strains.</title>
        <authorList>
            <person name="Carlos-Shanley C."/>
            <person name="Guerra T."/>
            <person name="Hahn D."/>
        </authorList>
    </citation>
    <scope>NUCLEOTIDE SEQUENCE</scope>
    <source>
        <strain evidence="2">CN6</strain>
    </source>
</reference>
<keyword evidence="3" id="KW-1185">Reference proteome</keyword>
<dbReference type="EMBL" id="JAEACQ010000250">
    <property type="protein sequence ID" value="MBL7630465.1"/>
    <property type="molecule type" value="Genomic_DNA"/>
</dbReference>
<keyword evidence="1" id="KW-0812">Transmembrane</keyword>
<keyword evidence="1" id="KW-1133">Transmembrane helix</keyword>
<dbReference type="PANTHER" id="PTHR35337:SF1">
    <property type="entry name" value="SLR1478 PROTEIN"/>
    <property type="match status" value="1"/>
</dbReference>
<evidence type="ECO:0000256" key="1">
    <source>
        <dbReference type="SAM" id="Phobius"/>
    </source>
</evidence>
<accession>A0A937USP7</accession>